<name>A0A9E2L1N8_9SPIR</name>
<sequence length="142" mass="16169">MKKTLSALLVAFCLATVVAFAQETQQEELAYEPSALTYRNAVVYKVFDHKDVVIVMYAKHDSGIAQVQIPKRWSQEYPRKLNYRTCPPGINPFMTVMYQNGEFFKVLLTLPPVTSPDNLWAVAPAYMDFSEAASVDTLEFEY</sequence>
<organism evidence="2 3">
    <name type="scientific">Candidatus Treponema excrementipullorum</name>
    <dbReference type="NCBI Taxonomy" id="2838768"/>
    <lineage>
        <taxon>Bacteria</taxon>
        <taxon>Pseudomonadati</taxon>
        <taxon>Spirochaetota</taxon>
        <taxon>Spirochaetia</taxon>
        <taxon>Spirochaetales</taxon>
        <taxon>Treponemataceae</taxon>
        <taxon>Treponema</taxon>
    </lineage>
</organism>
<reference evidence="2" key="1">
    <citation type="journal article" date="2021" name="PeerJ">
        <title>Extensive microbial diversity within the chicken gut microbiome revealed by metagenomics and culture.</title>
        <authorList>
            <person name="Gilroy R."/>
            <person name="Ravi A."/>
            <person name="Getino M."/>
            <person name="Pursley I."/>
            <person name="Horton D.L."/>
            <person name="Alikhan N.F."/>
            <person name="Baker D."/>
            <person name="Gharbi K."/>
            <person name="Hall N."/>
            <person name="Watson M."/>
            <person name="Adriaenssens E.M."/>
            <person name="Foster-Nyarko E."/>
            <person name="Jarju S."/>
            <person name="Secka A."/>
            <person name="Antonio M."/>
            <person name="Oren A."/>
            <person name="Chaudhuri R.R."/>
            <person name="La Ragione R."/>
            <person name="Hildebrand F."/>
            <person name="Pallen M.J."/>
        </authorList>
    </citation>
    <scope>NUCLEOTIDE SEQUENCE</scope>
    <source>
        <strain evidence="2">Gambia15-2214</strain>
    </source>
</reference>
<dbReference type="AlphaFoldDB" id="A0A9E2L1N8"/>
<protein>
    <submittedName>
        <fullName evidence="2">Uncharacterized protein</fullName>
    </submittedName>
</protein>
<dbReference type="Proteomes" id="UP000823914">
    <property type="component" value="Unassembled WGS sequence"/>
</dbReference>
<evidence type="ECO:0000256" key="1">
    <source>
        <dbReference type="SAM" id="SignalP"/>
    </source>
</evidence>
<proteinExistence type="predicted"/>
<evidence type="ECO:0000313" key="2">
    <source>
        <dbReference type="EMBL" id="MBU3850075.1"/>
    </source>
</evidence>
<dbReference type="EMBL" id="JAHLFV010000139">
    <property type="protein sequence ID" value="MBU3850075.1"/>
    <property type="molecule type" value="Genomic_DNA"/>
</dbReference>
<evidence type="ECO:0000313" key="3">
    <source>
        <dbReference type="Proteomes" id="UP000823914"/>
    </source>
</evidence>
<gene>
    <name evidence="2" type="ORF">IAA16_05875</name>
</gene>
<feature type="chain" id="PRO_5038564827" evidence="1">
    <location>
        <begin position="22"/>
        <end position="142"/>
    </location>
</feature>
<keyword evidence="1" id="KW-0732">Signal</keyword>
<accession>A0A9E2L1N8</accession>
<feature type="signal peptide" evidence="1">
    <location>
        <begin position="1"/>
        <end position="21"/>
    </location>
</feature>
<comment type="caution">
    <text evidence="2">The sequence shown here is derived from an EMBL/GenBank/DDBJ whole genome shotgun (WGS) entry which is preliminary data.</text>
</comment>
<reference evidence="2" key="2">
    <citation type="submission" date="2021-04" db="EMBL/GenBank/DDBJ databases">
        <authorList>
            <person name="Gilroy R."/>
        </authorList>
    </citation>
    <scope>NUCLEOTIDE SEQUENCE</scope>
    <source>
        <strain evidence="2">Gambia15-2214</strain>
    </source>
</reference>